<keyword evidence="1" id="KW-1133">Transmembrane helix</keyword>
<evidence type="ECO:0000256" key="1">
    <source>
        <dbReference type="SAM" id="Phobius"/>
    </source>
</evidence>
<feature type="transmembrane region" description="Helical" evidence="1">
    <location>
        <begin position="158"/>
        <end position="179"/>
    </location>
</feature>
<gene>
    <name evidence="2" type="ORF">DFH08DRAFT_846654</name>
</gene>
<evidence type="ECO:0008006" key="4">
    <source>
        <dbReference type="Google" id="ProtNLM"/>
    </source>
</evidence>
<feature type="transmembrane region" description="Helical" evidence="1">
    <location>
        <begin position="225"/>
        <end position="245"/>
    </location>
</feature>
<keyword evidence="3" id="KW-1185">Reference proteome</keyword>
<evidence type="ECO:0000313" key="2">
    <source>
        <dbReference type="EMBL" id="KAJ7359653.1"/>
    </source>
</evidence>
<dbReference type="AlphaFoldDB" id="A0AAD7F0A2"/>
<name>A0AAD7F0A2_9AGAR</name>
<feature type="transmembrane region" description="Helical" evidence="1">
    <location>
        <begin position="116"/>
        <end position="138"/>
    </location>
</feature>
<dbReference type="Proteomes" id="UP001218218">
    <property type="component" value="Unassembled WGS sequence"/>
</dbReference>
<organism evidence="2 3">
    <name type="scientific">Mycena albidolilacea</name>
    <dbReference type="NCBI Taxonomy" id="1033008"/>
    <lineage>
        <taxon>Eukaryota</taxon>
        <taxon>Fungi</taxon>
        <taxon>Dikarya</taxon>
        <taxon>Basidiomycota</taxon>
        <taxon>Agaricomycotina</taxon>
        <taxon>Agaricomycetes</taxon>
        <taxon>Agaricomycetidae</taxon>
        <taxon>Agaricales</taxon>
        <taxon>Marasmiineae</taxon>
        <taxon>Mycenaceae</taxon>
        <taxon>Mycena</taxon>
    </lineage>
</organism>
<comment type="caution">
    <text evidence="2">The sequence shown here is derived from an EMBL/GenBank/DDBJ whole genome shotgun (WGS) entry which is preliminary data.</text>
</comment>
<reference evidence="2" key="1">
    <citation type="submission" date="2023-03" db="EMBL/GenBank/DDBJ databases">
        <title>Massive genome expansion in bonnet fungi (Mycena s.s.) driven by repeated elements and novel gene families across ecological guilds.</title>
        <authorList>
            <consortium name="Lawrence Berkeley National Laboratory"/>
            <person name="Harder C.B."/>
            <person name="Miyauchi S."/>
            <person name="Viragh M."/>
            <person name="Kuo A."/>
            <person name="Thoen E."/>
            <person name="Andreopoulos B."/>
            <person name="Lu D."/>
            <person name="Skrede I."/>
            <person name="Drula E."/>
            <person name="Henrissat B."/>
            <person name="Morin E."/>
            <person name="Kohler A."/>
            <person name="Barry K."/>
            <person name="LaButti K."/>
            <person name="Morin E."/>
            <person name="Salamov A."/>
            <person name="Lipzen A."/>
            <person name="Mereny Z."/>
            <person name="Hegedus B."/>
            <person name="Baldrian P."/>
            <person name="Stursova M."/>
            <person name="Weitz H."/>
            <person name="Taylor A."/>
            <person name="Grigoriev I.V."/>
            <person name="Nagy L.G."/>
            <person name="Martin F."/>
            <person name="Kauserud H."/>
        </authorList>
    </citation>
    <scope>NUCLEOTIDE SEQUENCE</scope>
    <source>
        <strain evidence="2">CBHHK002</strain>
    </source>
</reference>
<keyword evidence="1" id="KW-0472">Membrane</keyword>
<proteinExistence type="predicted"/>
<protein>
    <recommendedName>
        <fullName evidence="4">Transmembrane protein</fullName>
    </recommendedName>
</protein>
<feature type="transmembrane region" description="Helical" evidence="1">
    <location>
        <begin position="200"/>
        <end position="219"/>
    </location>
</feature>
<keyword evidence="1" id="KW-0812">Transmembrane</keyword>
<evidence type="ECO:0000313" key="3">
    <source>
        <dbReference type="Proteomes" id="UP001218218"/>
    </source>
</evidence>
<sequence length="339" mass="37668">MVDWLSQAEILKDGAAFGKFMHALLGLYIWEWFTSLPFDWDYISGKRQFRWPMIFYFLNRYCLLFALIGIAVALNVTTEVDCQALYTFNSCFGNAAIGLASINLSLRTIAVWNQRWFIVAPIVAMIMAHWSLLLHGILVKANWDPVLGCVITSTDSRLLVASFLVGMSLDFIVLCLTAYKLLFPTGGKSRLVSLIFNDGLIYFLIAFLSNLLATIFMLLNLNAVMSIIANVPAAIASTVVACRAVRRLTNYSSAGAQMFTGNTTAASTLAFRTTTQASGARPKVLTKSSDGVHVQMETFESPSERSYLEYDAAGKITKNETTYDPEAQIISDEFKRPPY</sequence>
<feature type="transmembrane region" description="Helical" evidence="1">
    <location>
        <begin position="61"/>
        <end position="78"/>
    </location>
</feature>
<accession>A0AAD7F0A2</accession>
<feature type="transmembrane region" description="Helical" evidence="1">
    <location>
        <begin position="84"/>
        <end position="104"/>
    </location>
</feature>
<dbReference type="EMBL" id="JARIHO010000006">
    <property type="protein sequence ID" value="KAJ7359653.1"/>
    <property type="molecule type" value="Genomic_DNA"/>
</dbReference>